<dbReference type="SUPFAM" id="SSF52218">
    <property type="entry name" value="Flavoproteins"/>
    <property type="match status" value="1"/>
</dbReference>
<dbReference type="Gene3D" id="3.10.20.30">
    <property type="match status" value="1"/>
</dbReference>
<organism evidence="5">
    <name type="scientific">uncultured marine group II euryarchaeote DeepAnt-JyKC7</name>
    <dbReference type="NCBI Taxonomy" id="274855"/>
    <lineage>
        <taxon>Archaea</taxon>
        <taxon>Methanobacteriati</taxon>
        <taxon>Thermoplasmatota</taxon>
        <taxon>Candidatus Poseidoniia</taxon>
        <taxon>Candidatus Poseidoniales</taxon>
        <taxon>environmental samples</taxon>
    </lineage>
</organism>
<dbReference type="InterPro" id="IPR001094">
    <property type="entry name" value="Flavdoxin-like"/>
</dbReference>
<dbReference type="Pfam" id="PF00258">
    <property type="entry name" value="Flavodoxin_1"/>
    <property type="match status" value="1"/>
</dbReference>
<dbReference type="InterPro" id="IPR025192">
    <property type="entry name" value="Succ_DH/fum_Rdtase_N"/>
</dbReference>
<dbReference type="EMBL" id="AY534910">
    <property type="protein sequence ID" value="AAT10144.1"/>
    <property type="molecule type" value="Genomic_DNA"/>
</dbReference>
<dbReference type="GO" id="GO:0005829">
    <property type="term" value="C:cytosol"/>
    <property type="evidence" value="ECO:0007669"/>
    <property type="project" value="TreeGrafter"/>
</dbReference>
<dbReference type="Pfam" id="PF13370">
    <property type="entry name" value="Fer4_13"/>
    <property type="match status" value="1"/>
</dbReference>
<reference evidence="5" key="1">
    <citation type="journal article" date="2004" name="Environ. Microbiol.">
        <title>Analysis of a genome fragment of a deep-sea uncultivated Group II euryarchaeote containing 16S rDNA, a spectinomycin-like operon and several energy metabolism genes.</title>
        <authorList>
            <person name="Moreira D."/>
            <person name="Rodriguez-Valera F."/>
            <person name="Lopez-Garcia P."/>
        </authorList>
    </citation>
    <scope>NUCLEOTIDE SEQUENCE</scope>
</reference>
<dbReference type="GO" id="GO:0016491">
    <property type="term" value="F:oxidoreductase activity"/>
    <property type="evidence" value="ECO:0007669"/>
    <property type="project" value="TreeGrafter"/>
</dbReference>
<evidence type="ECO:0000256" key="2">
    <source>
        <dbReference type="ARBA" id="ARBA00022630"/>
    </source>
</evidence>
<sequence length="659" mass="70114">MAIISVWIEEGCITCDACEETLPEVFEVTEDTCFIKAESRVDGGQDCNEGKAELKPEIIAEFHDDLLDAADGCPVDVIIIVESGEAATVEVEEAAISEAEAVTVAEPIAAEPIEVAGDDIEELLSVGDRGLSILFGSQSGNSEELAAKWAKLAANYGLEGAVHDMDGFDLASLSSMKRVLIVCSTWGEGEMPDNAEELWLAANTAGAPSLAGVHFSVCALGDTSYEFYCQSGIEWDERFEALGATRLLERVDCDVDYDAPAAAWASDALATMAAVDGTGVFHEDMVEAVKAHAAGDEGGADGEDGFTVPNLAAESLHAEISIFRYDPTAASTGVDTWVCALPGHMSVLAALREIKNTHDGTLSFRDGAVDDQSTAICVNGRLILPGNVRLDSVAPIREGTLALRIDPLPGFEVIRDLVVDHWSLERKRESSKPWMVAATREGFATSQATIGTMDPVVANALHSITDFSSAPLLHASSDAVPHANGYLGPAVLVTAWARRNDPRSSDNSVASLDTLLSSSNGIKAETDLVSIRRQNGQGVVVADALLDAKTSVLAQNGFNGRHGKHVWWYTWTLKSSGKVNDTVIYRQVLGPAGLLGNLTSGVTARMVTGFTRTGGDMFYDMLALVAPPAGLGKMPRQFNSSVDKHHEVVAIFNELDGRF</sequence>
<name>Q673T2_9ARCH</name>
<dbReference type="SUPFAM" id="SSF54292">
    <property type="entry name" value="2Fe-2S ferredoxin-like"/>
    <property type="match status" value="1"/>
</dbReference>
<protein>
    <recommendedName>
        <fullName evidence="4">Flavodoxin-like domain-containing protein</fullName>
    </recommendedName>
</protein>
<keyword evidence="3" id="KW-0288">FMN</keyword>
<dbReference type="Gene3D" id="3.30.70.20">
    <property type="match status" value="1"/>
</dbReference>
<dbReference type="AlphaFoldDB" id="Q673T2"/>
<feature type="domain" description="Flavodoxin-like" evidence="4">
    <location>
        <begin position="131"/>
        <end position="269"/>
    </location>
</feature>
<dbReference type="InterPro" id="IPR008254">
    <property type="entry name" value="Flavodoxin/NO_synth"/>
</dbReference>
<dbReference type="GO" id="GO:0050660">
    <property type="term" value="F:flavin adenine dinucleotide binding"/>
    <property type="evidence" value="ECO:0007669"/>
    <property type="project" value="TreeGrafter"/>
</dbReference>
<evidence type="ECO:0000256" key="1">
    <source>
        <dbReference type="ARBA" id="ARBA00001917"/>
    </source>
</evidence>
<dbReference type="InterPro" id="IPR012675">
    <property type="entry name" value="Beta-grasp_dom_sf"/>
</dbReference>
<dbReference type="PANTHER" id="PTHR19384">
    <property type="entry name" value="NITRIC OXIDE SYNTHASE-RELATED"/>
    <property type="match status" value="1"/>
</dbReference>
<dbReference type="PANTHER" id="PTHR19384:SF128">
    <property type="entry name" value="NADPH OXIDOREDUCTASE A"/>
    <property type="match status" value="1"/>
</dbReference>
<dbReference type="PROSITE" id="PS50902">
    <property type="entry name" value="FLAVODOXIN_LIKE"/>
    <property type="match status" value="1"/>
</dbReference>
<dbReference type="GO" id="GO:0009055">
    <property type="term" value="F:electron transfer activity"/>
    <property type="evidence" value="ECO:0007669"/>
    <property type="project" value="InterPro"/>
</dbReference>
<dbReference type="InterPro" id="IPR029039">
    <property type="entry name" value="Flavoprotein-like_sf"/>
</dbReference>
<comment type="cofactor">
    <cofactor evidence="1">
        <name>FMN</name>
        <dbReference type="ChEBI" id="CHEBI:58210"/>
    </cofactor>
</comment>
<evidence type="ECO:0000259" key="4">
    <source>
        <dbReference type="PROSITE" id="PS50902"/>
    </source>
</evidence>
<keyword evidence="2" id="KW-0285">Flavoprotein</keyword>
<dbReference type="Gene3D" id="3.40.50.360">
    <property type="match status" value="1"/>
</dbReference>
<evidence type="ECO:0000256" key="3">
    <source>
        <dbReference type="ARBA" id="ARBA00022643"/>
    </source>
</evidence>
<dbReference type="GO" id="GO:0051536">
    <property type="term" value="F:iron-sulfur cluster binding"/>
    <property type="evidence" value="ECO:0007669"/>
    <property type="project" value="InterPro"/>
</dbReference>
<dbReference type="GO" id="GO:0010181">
    <property type="term" value="F:FMN binding"/>
    <property type="evidence" value="ECO:0007669"/>
    <property type="project" value="InterPro"/>
</dbReference>
<proteinExistence type="predicted"/>
<evidence type="ECO:0000313" key="5">
    <source>
        <dbReference type="EMBL" id="AAT10144.1"/>
    </source>
</evidence>
<dbReference type="PRINTS" id="PR00369">
    <property type="entry name" value="FLAVODOXIN"/>
</dbReference>
<dbReference type="Pfam" id="PF13085">
    <property type="entry name" value="Fer2_3"/>
    <property type="match status" value="1"/>
</dbReference>
<dbReference type="InterPro" id="IPR036010">
    <property type="entry name" value="2Fe-2S_ferredoxin-like_sf"/>
</dbReference>
<accession>Q673T2</accession>